<keyword evidence="1" id="KW-0732">Signal</keyword>
<evidence type="ECO:0000256" key="1">
    <source>
        <dbReference type="SAM" id="SignalP"/>
    </source>
</evidence>
<sequence>MVVVAVQQIVTFLLVLSAEAFIFESDACNRYHDYADLISLAHVENCLSVDQVFSKLKRLGDFQNQDCFRHVLNQMGDRYGVSVSIPEDCQCNGTNTLLTYEYHVIQGTADYRHYCMEHDLHYRALFDAFFKDNGNLAPACRSHHS</sequence>
<keyword evidence="3" id="KW-1185">Reference proteome</keyword>
<proteinExistence type="predicted"/>
<feature type="non-terminal residue" evidence="2">
    <location>
        <position position="145"/>
    </location>
</feature>
<gene>
    <name evidence="2" type="ORF">DPMN_188566</name>
</gene>
<evidence type="ECO:0000313" key="3">
    <source>
        <dbReference type="Proteomes" id="UP000828390"/>
    </source>
</evidence>
<dbReference type="Proteomes" id="UP000828390">
    <property type="component" value="Unassembled WGS sequence"/>
</dbReference>
<reference evidence="2" key="2">
    <citation type="submission" date="2020-11" db="EMBL/GenBank/DDBJ databases">
        <authorList>
            <person name="McCartney M.A."/>
            <person name="Auch B."/>
            <person name="Kono T."/>
            <person name="Mallez S."/>
            <person name="Becker A."/>
            <person name="Gohl D.M."/>
            <person name="Silverstein K.A.T."/>
            <person name="Koren S."/>
            <person name="Bechman K.B."/>
            <person name="Herman A."/>
            <person name="Abrahante J.E."/>
            <person name="Garbe J."/>
        </authorList>
    </citation>
    <scope>NUCLEOTIDE SEQUENCE</scope>
    <source>
        <strain evidence="2">Duluth1</strain>
        <tissue evidence="2">Whole animal</tissue>
    </source>
</reference>
<organism evidence="2 3">
    <name type="scientific">Dreissena polymorpha</name>
    <name type="common">Zebra mussel</name>
    <name type="synonym">Mytilus polymorpha</name>
    <dbReference type="NCBI Taxonomy" id="45954"/>
    <lineage>
        <taxon>Eukaryota</taxon>
        <taxon>Metazoa</taxon>
        <taxon>Spiralia</taxon>
        <taxon>Lophotrochozoa</taxon>
        <taxon>Mollusca</taxon>
        <taxon>Bivalvia</taxon>
        <taxon>Autobranchia</taxon>
        <taxon>Heteroconchia</taxon>
        <taxon>Euheterodonta</taxon>
        <taxon>Imparidentia</taxon>
        <taxon>Neoheterodontei</taxon>
        <taxon>Myida</taxon>
        <taxon>Dreissenoidea</taxon>
        <taxon>Dreissenidae</taxon>
        <taxon>Dreissena</taxon>
    </lineage>
</organism>
<name>A0A9D4DR02_DREPO</name>
<dbReference type="EMBL" id="JAIWYP010000010">
    <property type="protein sequence ID" value="KAH3753914.1"/>
    <property type="molecule type" value="Genomic_DNA"/>
</dbReference>
<evidence type="ECO:0000313" key="2">
    <source>
        <dbReference type="EMBL" id="KAH3753914.1"/>
    </source>
</evidence>
<reference evidence="2" key="1">
    <citation type="journal article" date="2019" name="bioRxiv">
        <title>The Genome of the Zebra Mussel, Dreissena polymorpha: A Resource for Invasive Species Research.</title>
        <authorList>
            <person name="McCartney M.A."/>
            <person name="Auch B."/>
            <person name="Kono T."/>
            <person name="Mallez S."/>
            <person name="Zhang Y."/>
            <person name="Obille A."/>
            <person name="Becker A."/>
            <person name="Abrahante J.E."/>
            <person name="Garbe J."/>
            <person name="Badalamenti J.P."/>
            <person name="Herman A."/>
            <person name="Mangelson H."/>
            <person name="Liachko I."/>
            <person name="Sullivan S."/>
            <person name="Sone E.D."/>
            <person name="Koren S."/>
            <person name="Silverstein K.A.T."/>
            <person name="Beckman K.B."/>
            <person name="Gohl D.M."/>
        </authorList>
    </citation>
    <scope>NUCLEOTIDE SEQUENCE</scope>
    <source>
        <strain evidence="2">Duluth1</strain>
        <tissue evidence="2">Whole animal</tissue>
    </source>
</reference>
<comment type="caution">
    <text evidence="2">The sequence shown here is derived from an EMBL/GenBank/DDBJ whole genome shotgun (WGS) entry which is preliminary data.</text>
</comment>
<feature type="chain" id="PRO_5039337231" evidence="1">
    <location>
        <begin position="21"/>
        <end position="145"/>
    </location>
</feature>
<protein>
    <submittedName>
        <fullName evidence="2">Uncharacterized protein</fullName>
    </submittedName>
</protein>
<dbReference type="AlphaFoldDB" id="A0A9D4DR02"/>
<accession>A0A9D4DR02</accession>
<feature type="signal peptide" evidence="1">
    <location>
        <begin position="1"/>
        <end position="20"/>
    </location>
</feature>